<reference evidence="1" key="1">
    <citation type="submission" date="2018-06" db="EMBL/GenBank/DDBJ databases">
        <authorList>
            <person name="Zhirakovskaya E."/>
        </authorList>
    </citation>
    <scope>NUCLEOTIDE SEQUENCE</scope>
</reference>
<dbReference type="Pfam" id="PF19788">
    <property type="entry name" value="DUF6272"/>
    <property type="match status" value="1"/>
</dbReference>
<evidence type="ECO:0000313" key="1">
    <source>
        <dbReference type="EMBL" id="VAW26689.1"/>
    </source>
</evidence>
<organism evidence="1">
    <name type="scientific">hydrothermal vent metagenome</name>
    <dbReference type="NCBI Taxonomy" id="652676"/>
    <lineage>
        <taxon>unclassified sequences</taxon>
        <taxon>metagenomes</taxon>
        <taxon>ecological metagenomes</taxon>
    </lineage>
</organism>
<proteinExistence type="predicted"/>
<name>A0A3B0UQ36_9ZZZZ</name>
<gene>
    <name evidence="1" type="ORF">MNBD_BACTEROID06-1658</name>
</gene>
<accession>A0A3B0UQ36</accession>
<feature type="non-terminal residue" evidence="1">
    <location>
        <position position="1"/>
    </location>
</feature>
<dbReference type="EMBL" id="UOES01000128">
    <property type="protein sequence ID" value="VAW26689.1"/>
    <property type="molecule type" value="Genomic_DNA"/>
</dbReference>
<dbReference type="InterPro" id="IPR046239">
    <property type="entry name" value="DUF6272"/>
</dbReference>
<sequence length="92" mass="10443">KSTDGYFVVTGNPVANSRIGEITEMIETVNDMDKDEIKAYYKKKILESRISEKGGAGLGFIDIVKKTGNKIEFHFRKINDIASFFIMKTYIN</sequence>
<dbReference type="AlphaFoldDB" id="A0A3B0UQ36"/>
<protein>
    <submittedName>
        <fullName evidence="1">Uncharacterized protein</fullName>
    </submittedName>
</protein>
<dbReference type="NCBIfam" id="NF038262">
    <property type="entry name" value="SiaB_fam_kinase"/>
    <property type="match status" value="1"/>
</dbReference>